<name>A0AB40BE44_DIOCR</name>
<comment type="similarity">
    <text evidence="1">Belongs to the DP1 family.</text>
</comment>
<evidence type="ECO:0000256" key="2">
    <source>
        <dbReference type="SAM" id="MobiDB-lite"/>
    </source>
</evidence>
<dbReference type="RefSeq" id="XP_039125420.1">
    <property type="nucleotide sequence ID" value="XM_039269486.1"/>
</dbReference>
<protein>
    <recommendedName>
        <fullName evidence="1">HVA22-like protein</fullName>
    </recommendedName>
</protein>
<dbReference type="GO" id="GO:0016020">
    <property type="term" value="C:membrane"/>
    <property type="evidence" value="ECO:0007669"/>
    <property type="project" value="UniProtKB-SubCell"/>
</dbReference>
<keyword evidence="3" id="KW-1185">Reference proteome</keyword>
<dbReference type="GeneID" id="120261553"/>
<dbReference type="InterPro" id="IPR004345">
    <property type="entry name" value="TB2_DP1_HVA22"/>
</dbReference>
<evidence type="ECO:0000313" key="3">
    <source>
        <dbReference type="Proteomes" id="UP001515500"/>
    </source>
</evidence>
<proteinExistence type="inferred from homology"/>
<organism evidence="3 4">
    <name type="scientific">Dioscorea cayennensis subsp. rotundata</name>
    <name type="common">White Guinea yam</name>
    <name type="synonym">Dioscorea rotundata</name>
    <dbReference type="NCBI Taxonomy" id="55577"/>
    <lineage>
        <taxon>Eukaryota</taxon>
        <taxon>Viridiplantae</taxon>
        <taxon>Streptophyta</taxon>
        <taxon>Embryophyta</taxon>
        <taxon>Tracheophyta</taxon>
        <taxon>Spermatophyta</taxon>
        <taxon>Magnoliopsida</taxon>
        <taxon>Liliopsida</taxon>
        <taxon>Dioscoreales</taxon>
        <taxon>Dioscoreaceae</taxon>
        <taxon>Dioscorea</taxon>
    </lineage>
</organism>
<reference evidence="4" key="1">
    <citation type="submission" date="2025-08" db="UniProtKB">
        <authorList>
            <consortium name="RefSeq"/>
        </authorList>
    </citation>
    <scope>IDENTIFICATION</scope>
</reference>
<dbReference type="AlphaFoldDB" id="A0AB40BE44"/>
<dbReference type="Pfam" id="PF03134">
    <property type="entry name" value="TB2_DP1_HVA22"/>
    <property type="match status" value="2"/>
</dbReference>
<accession>A0AB40BE44</accession>
<evidence type="ECO:0000256" key="1">
    <source>
        <dbReference type="RuleBase" id="RU362006"/>
    </source>
</evidence>
<feature type="region of interest" description="Disordered" evidence="2">
    <location>
        <begin position="349"/>
        <end position="378"/>
    </location>
</feature>
<comment type="subcellular location">
    <subcellularLocation>
        <location evidence="1">Membrane</location>
        <topology evidence="1">Multi-pass membrane protein</topology>
    </subcellularLocation>
</comment>
<evidence type="ECO:0000313" key="4">
    <source>
        <dbReference type="RefSeq" id="XP_039125420.1"/>
    </source>
</evidence>
<sequence>MLGYLIKTVLVLLVGYVYPAFKCFKVLERNNEGIQGLSFWCKYWIIVALATVLEKFNEIISLRFPMLAELKPLFLMFLWHRRTQGAEIIYERLLRPWIVINEAEIEDKLERIISGELLLFYIKNFTSIGQSRFLEPIRHFISNSQSNTRNQTISPPETYISLLFFQSSQTNKLTTNLSKPTLFSSKESDKELGGKMLGEFINRVLVLLLGYAYPAFECFKVVERNNGSGIQELRFWCKYWIIVAIVTVLEKFTDIIASGFPMYAELKLAFFIFLWYPKTQGTVFVYETLLRPWIVKHEPQIEEKLEKIRSKSGELLMFYIKNFTSKGQSMVLEVIHYIISHAQSKTQNKPVSPTEIVRPEPSAPPLPDSIRRSWDYDPSTSQVYPFWGDDEDRHLKRT</sequence>
<dbReference type="PANTHER" id="PTHR12300:SF162">
    <property type="entry name" value="HVA22-LIKE PROTEIN J"/>
    <property type="match status" value="1"/>
</dbReference>
<gene>
    <name evidence="4" type="primary">LOC120261553</name>
</gene>
<dbReference type="Proteomes" id="UP001515500">
    <property type="component" value="Chromosome 5"/>
</dbReference>
<dbReference type="PANTHER" id="PTHR12300">
    <property type="entry name" value="HVA22-LIKE PROTEINS"/>
    <property type="match status" value="1"/>
</dbReference>